<dbReference type="PANTHER" id="PTHR19303">
    <property type="entry name" value="TRANSPOSON"/>
    <property type="match status" value="1"/>
</dbReference>
<dbReference type="Pfam" id="PF03184">
    <property type="entry name" value="DDE_1"/>
    <property type="match status" value="1"/>
</dbReference>
<evidence type="ECO:0000256" key="1">
    <source>
        <dbReference type="ARBA" id="ARBA00023125"/>
    </source>
</evidence>
<dbReference type="InterPro" id="IPR006600">
    <property type="entry name" value="HTH_CenpB_DNA-bd_dom"/>
</dbReference>
<keyword evidence="1" id="KW-0238">DNA-binding</keyword>
<dbReference type="InterPro" id="IPR004875">
    <property type="entry name" value="DDE_SF_endonuclease_dom"/>
</dbReference>
<dbReference type="Proteomes" id="UP000887013">
    <property type="component" value="Unassembled WGS sequence"/>
</dbReference>
<dbReference type="GO" id="GO:0003677">
    <property type="term" value="F:DNA binding"/>
    <property type="evidence" value="ECO:0007669"/>
    <property type="project" value="UniProtKB-KW"/>
</dbReference>
<sequence length="295" mass="33888">MERALMIWLEDCIAKKIPNSGNLIKQKALKIYEHLRNIVPSYAGLENHSFVAILLVLDNAGCHNIELDHPNVKIVFLPPNCTSLIQSLDQGVIQTLKMYYSRQFFQTIFDRLENSENKTLTQVWMEFSVLDCIRTVSSACAEIKPSTLNACWKPLLSQMVQAIQDDSTISLPVTEIVNIASRLSDEEFVVNYQDVRELVLVEETLDEEELMELIDAPTSNALVNENKENEWVPNLDLQDVKKMLNLAKELELHFIQTDHSTVRSAKFKRELRNCLAPYREVLIKLEKKSCNRKPV</sequence>
<organism evidence="4 6">
    <name type="scientific">Nephila pilipes</name>
    <name type="common">Giant wood spider</name>
    <name type="synonym">Nephila maculata</name>
    <dbReference type="NCBI Taxonomy" id="299642"/>
    <lineage>
        <taxon>Eukaryota</taxon>
        <taxon>Metazoa</taxon>
        <taxon>Ecdysozoa</taxon>
        <taxon>Arthropoda</taxon>
        <taxon>Chelicerata</taxon>
        <taxon>Arachnida</taxon>
        <taxon>Araneae</taxon>
        <taxon>Araneomorphae</taxon>
        <taxon>Entelegynae</taxon>
        <taxon>Araneoidea</taxon>
        <taxon>Nephilidae</taxon>
        <taxon>Nephila</taxon>
    </lineage>
</organism>
<dbReference type="InterPro" id="IPR050863">
    <property type="entry name" value="CenT-Element_Derived"/>
</dbReference>
<evidence type="ECO:0000313" key="6">
    <source>
        <dbReference type="Proteomes" id="UP000887013"/>
    </source>
</evidence>
<dbReference type="GO" id="GO:0005634">
    <property type="term" value="C:nucleus"/>
    <property type="evidence" value="ECO:0007669"/>
    <property type="project" value="TreeGrafter"/>
</dbReference>
<proteinExistence type="predicted"/>
<name>A0A8X6P0Y1_NEPPI</name>
<evidence type="ECO:0000259" key="2">
    <source>
        <dbReference type="Pfam" id="PF03184"/>
    </source>
</evidence>
<evidence type="ECO:0000313" key="4">
    <source>
        <dbReference type="EMBL" id="GFT45861.1"/>
    </source>
</evidence>
<dbReference type="OrthoDB" id="7581030at2759"/>
<dbReference type="EMBL" id="BMAW01015858">
    <property type="protein sequence ID" value="GFT45861.1"/>
    <property type="molecule type" value="Genomic_DNA"/>
</dbReference>
<protein>
    <submittedName>
        <fullName evidence="4">Tigger transposable element-derived protein 1</fullName>
    </submittedName>
</protein>
<dbReference type="AlphaFoldDB" id="A0A8X6P0Y1"/>
<reference evidence="4" key="1">
    <citation type="submission" date="2020-08" db="EMBL/GenBank/DDBJ databases">
        <title>Multicomponent nature underlies the extraordinary mechanical properties of spider dragline silk.</title>
        <authorList>
            <person name="Kono N."/>
            <person name="Nakamura H."/>
            <person name="Mori M."/>
            <person name="Yoshida Y."/>
            <person name="Ohtoshi R."/>
            <person name="Malay A.D."/>
            <person name="Moran D.A.P."/>
            <person name="Tomita M."/>
            <person name="Numata K."/>
            <person name="Arakawa K."/>
        </authorList>
    </citation>
    <scope>NUCLEOTIDE SEQUENCE</scope>
</reference>
<dbReference type="EMBL" id="BMAW01073704">
    <property type="protein sequence ID" value="GFT88966.1"/>
    <property type="molecule type" value="Genomic_DNA"/>
</dbReference>
<keyword evidence="6" id="KW-1185">Reference proteome</keyword>
<comment type="caution">
    <text evidence="4">The sequence shown here is derived from an EMBL/GenBank/DDBJ whole genome shotgun (WGS) entry which is preliminary data.</text>
</comment>
<dbReference type="Pfam" id="PF03221">
    <property type="entry name" value="HTH_Tnp_Tc5"/>
    <property type="match status" value="1"/>
</dbReference>
<evidence type="ECO:0000259" key="3">
    <source>
        <dbReference type="Pfam" id="PF03221"/>
    </source>
</evidence>
<feature type="domain" description="DDE-1" evidence="2">
    <location>
        <begin position="52"/>
        <end position="152"/>
    </location>
</feature>
<dbReference type="PANTHER" id="PTHR19303:SF73">
    <property type="entry name" value="PROTEIN PDC2"/>
    <property type="match status" value="1"/>
</dbReference>
<evidence type="ECO:0000313" key="5">
    <source>
        <dbReference type="EMBL" id="GFT88966.1"/>
    </source>
</evidence>
<dbReference type="Gene3D" id="1.10.10.60">
    <property type="entry name" value="Homeodomain-like"/>
    <property type="match status" value="1"/>
</dbReference>
<gene>
    <name evidence="4" type="primary">X975_15882</name>
    <name evidence="5" type="ORF">NPIL_331241</name>
    <name evidence="4" type="ORF">NPIL_363091</name>
</gene>
<feature type="domain" description="HTH CENPB-type" evidence="3">
    <location>
        <begin position="1"/>
        <end position="34"/>
    </location>
</feature>
<accession>A0A8X6P0Y1</accession>